<accession>A0ABR1WNV6</accession>
<organism evidence="2 3">
    <name type="scientific">Apiospora saccharicola</name>
    <dbReference type="NCBI Taxonomy" id="335842"/>
    <lineage>
        <taxon>Eukaryota</taxon>
        <taxon>Fungi</taxon>
        <taxon>Dikarya</taxon>
        <taxon>Ascomycota</taxon>
        <taxon>Pezizomycotina</taxon>
        <taxon>Sordariomycetes</taxon>
        <taxon>Xylariomycetidae</taxon>
        <taxon>Amphisphaeriales</taxon>
        <taxon>Apiosporaceae</taxon>
        <taxon>Apiospora</taxon>
    </lineage>
</organism>
<feature type="compositionally biased region" description="Basic and acidic residues" evidence="1">
    <location>
        <begin position="1"/>
        <end position="10"/>
    </location>
</feature>
<evidence type="ECO:0000256" key="1">
    <source>
        <dbReference type="SAM" id="MobiDB-lite"/>
    </source>
</evidence>
<protein>
    <submittedName>
        <fullName evidence="2">Uncharacterized protein</fullName>
    </submittedName>
</protein>
<dbReference type="Proteomes" id="UP001446871">
    <property type="component" value="Unassembled WGS sequence"/>
</dbReference>
<comment type="caution">
    <text evidence="2">The sequence shown here is derived from an EMBL/GenBank/DDBJ whole genome shotgun (WGS) entry which is preliminary data.</text>
</comment>
<feature type="region of interest" description="Disordered" evidence="1">
    <location>
        <begin position="1"/>
        <end position="29"/>
    </location>
</feature>
<dbReference type="EMBL" id="JAQQWM010000001">
    <property type="protein sequence ID" value="KAK8083779.1"/>
    <property type="molecule type" value="Genomic_DNA"/>
</dbReference>
<keyword evidence="3" id="KW-1185">Reference proteome</keyword>
<evidence type="ECO:0000313" key="2">
    <source>
        <dbReference type="EMBL" id="KAK8083779.1"/>
    </source>
</evidence>
<reference evidence="2 3" key="1">
    <citation type="submission" date="2023-01" db="EMBL/GenBank/DDBJ databases">
        <title>Analysis of 21 Apiospora genomes using comparative genomics revels a genus with tremendous synthesis potential of carbohydrate active enzymes and secondary metabolites.</title>
        <authorList>
            <person name="Sorensen T."/>
        </authorList>
    </citation>
    <scope>NUCLEOTIDE SEQUENCE [LARGE SCALE GENOMIC DNA]</scope>
    <source>
        <strain evidence="2 3">CBS 83171</strain>
    </source>
</reference>
<evidence type="ECO:0000313" key="3">
    <source>
        <dbReference type="Proteomes" id="UP001446871"/>
    </source>
</evidence>
<sequence>MSNGRRDEATRTTASSQLQGPGPRSSGLENAIVAKPGKSATDGYAASTNIVIGSSSSSYTRIDPTMRFVFVSALSTKHGQ</sequence>
<gene>
    <name evidence="2" type="ORF">PG996_002560</name>
</gene>
<name>A0ABR1WNV6_9PEZI</name>
<proteinExistence type="predicted"/>